<accession>A0A1M5NRX8</accession>
<evidence type="ECO:0008006" key="5">
    <source>
        <dbReference type="Google" id="ProtNLM"/>
    </source>
</evidence>
<organism evidence="3 4">
    <name type="scientific">Marivita hallyeonensis</name>
    <dbReference type="NCBI Taxonomy" id="996342"/>
    <lineage>
        <taxon>Bacteria</taxon>
        <taxon>Pseudomonadati</taxon>
        <taxon>Pseudomonadota</taxon>
        <taxon>Alphaproteobacteria</taxon>
        <taxon>Rhodobacterales</taxon>
        <taxon>Roseobacteraceae</taxon>
        <taxon>Marivita</taxon>
    </lineage>
</organism>
<proteinExistence type="predicted"/>
<gene>
    <name evidence="3" type="ORF">SAMN05443551_1024</name>
</gene>
<dbReference type="STRING" id="996342.SAMN05443551_1024"/>
<evidence type="ECO:0000256" key="1">
    <source>
        <dbReference type="SAM" id="MobiDB-lite"/>
    </source>
</evidence>
<dbReference type="Proteomes" id="UP000184221">
    <property type="component" value="Unassembled WGS sequence"/>
</dbReference>
<feature type="chain" id="PRO_5013382174" description="Peptidase propeptide and YPEB domain-containing protein" evidence="2">
    <location>
        <begin position="23"/>
        <end position="165"/>
    </location>
</feature>
<reference evidence="3 4" key="1">
    <citation type="submission" date="2016-11" db="EMBL/GenBank/DDBJ databases">
        <authorList>
            <person name="Jaros S."/>
            <person name="Januszkiewicz K."/>
            <person name="Wedrychowicz H."/>
        </authorList>
    </citation>
    <scope>NUCLEOTIDE SEQUENCE [LARGE SCALE GENOMIC DNA]</scope>
    <source>
        <strain evidence="3 4">DSM 29431</strain>
    </source>
</reference>
<keyword evidence="2" id="KW-0732">Signal</keyword>
<feature type="signal peptide" evidence="2">
    <location>
        <begin position="1"/>
        <end position="22"/>
    </location>
</feature>
<keyword evidence="4" id="KW-1185">Reference proteome</keyword>
<feature type="region of interest" description="Disordered" evidence="1">
    <location>
        <begin position="76"/>
        <end position="165"/>
    </location>
</feature>
<dbReference type="EMBL" id="FQXC01000001">
    <property type="protein sequence ID" value="SHG92228.1"/>
    <property type="molecule type" value="Genomic_DNA"/>
</dbReference>
<feature type="compositionally biased region" description="Acidic residues" evidence="1">
    <location>
        <begin position="85"/>
        <end position="104"/>
    </location>
</feature>
<evidence type="ECO:0000313" key="4">
    <source>
        <dbReference type="Proteomes" id="UP000184221"/>
    </source>
</evidence>
<protein>
    <recommendedName>
        <fullName evidence="5">Peptidase propeptide and YPEB domain-containing protein</fullName>
    </recommendedName>
</protein>
<dbReference type="AlphaFoldDB" id="A0A1M5NRX8"/>
<evidence type="ECO:0000313" key="3">
    <source>
        <dbReference type="EMBL" id="SHG92228.1"/>
    </source>
</evidence>
<feature type="compositionally biased region" description="Acidic residues" evidence="1">
    <location>
        <begin position="149"/>
        <end position="165"/>
    </location>
</feature>
<dbReference type="RefSeq" id="WP_072776376.1">
    <property type="nucleotide sequence ID" value="NZ_FQXC01000001.1"/>
</dbReference>
<sequence>MNRRQILTGVLAATLLPSTAFAQTAQDQVIDQLQRQGYNRFTLGRTLLGRTRIVATGPSGRREIILNPSTGAILRDYVDRSARGDDDDSDDREDREDDRDDDEENSGRGSGGDRDDDDDDDRDNSGRGGGGDRDDDDRDNSGSGGGGRDDDDDDDGGGDDDDDDD</sequence>
<name>A0A1M5NRX8_9RHOB</name>
<evidence type="ECO:0000256" key="2">
    <source>
        <dbReference type="SAM" id="SignalP"/>
    </source>
</evidence>